<dbReference type="InterPro" id="IPR023772">
    <property type="entry name" value="DNA-bd_HTH_TetR-type_CS"/>
</dbReference>
<keyword evidence="1 2" id="KW-0238">DNA-binding</keyword>
<evidence type="ECO:0000256" key="2">
    <source>
        <dbReference type="PROSITE-ProRule" id="PRU00335"/>
    </source>
</evidence>
<dbReference type="InterPro" id="IPR036271">
    <property type="entry name" value="Tet_transcr_reg_TetR-rel_C_sf"/>
</dbReference>
<feature type="DNA-binding region" description="H-T-H motif" evidence="2">
    <location>
        <begin position="37"/>
        <end position="56"/>
    </location>
</feature>
<protein>
    <submittedName>
        <fullName evidence="4">Transcriptional regulator, TetR family</fullName>
    </submittedName>
</protein>
<accession>U1WK00</accession>
<dbReference type="AlphaFoldDB" id="U1WK00"/>
<keyword evidence="5" id="KW-1185">Reference proteome</keyword>
<dbReference type="SUPFAM" id="SSF48498">
    <property type="entry name" value="Tetracyclin repressor-like, C-terminal domain"/>
    <property type="match status" value="1"/>
</dbReference>
<dbReference type="InterPro" id="IPR009057">
    <property type="entry name" value="Homeodomain-like_sf"/>
</dbReference>
<gene>
    <name evidence="4" type="ORF">HMPREF0083_03016</name>
</gene>
<dbReference type="SUPFAM" id="SSF46689">
    <property type="entry name" value="Homeodomain-like"/>
    <property type="match status" value="1"/>
</dbReference>
<dbReference type="Pfam" id="PF00440">
    <property type="entry name" value="TetR_N"/>
    <property type="match status" value="1"/>
</dbReference>
<dbReference type="InterPro" id="IPR001647">
    <property type="entry name" value="HTH_TetR"/>
</dbReference>
<dbReference type="InterPro" id="IPR050109">
    <property type="entry name" value="HTH-type_TetR-like_transc_reg"/>
</dbReference>
<organism evidence="4 5">
    <name type="scientific">Aneurinibacillus aneurinilyticus ATCC 12856</name>
    <dbReference type="NCBI Taxonomy" id="649747"/>
    <lineage>
        <taxon>Bacteria</taxon>
        <taxon>Bacillati</taxon>
        <taxon>Bacillota</taxon>
        <taxon>Bacilli</taxon>
        <taxon>Bacillales</taxon>
        <taxon>Paenibacillaceae</taxon>
        <taxon>Aneurinibacillus group</taxon>
        <taxon>Aneurinibacillus</taxon>
    </lineage>
</organism>
<evidence type="ECO:0000313" key="5">
    <source>
        <dbReference type="Proteomes" id="UP000016511"/>
    </source>
</evidence>
<reference evidence="4 5" key="1">
    <citation type="submission" date="2013-08" db="EMBL/GenBank/DDBJ databases">
        <authorList>
            <person name="Weinstock G."/>
            <person name="Sodergren E."/>
            <person name="Wylie T."/>
            <person name="Fulton L."/>
            <person name="Fulton R."/>
            <person name="Fronick C."/>
            <person name="O'Laughlin M."/>
            <person name="Godfrey J."/>
            <person name="Miner T."/>
            <person name="Herter B."/>
            <person name="Appelbaum E."/>
            <person name="Cordes M."/>
            <person name="Lek S."/>
            <person name="Wollam A."/>
            <person name="Pepin K.H."/>
            <person name="Palsikar V.B."/>
            <person name="Mitreva M."/>
            <person name="Wilson R.K."/>
        </authorList>
    </citation>
    <scope>NUCLEOTIDE SEQUENCE [LARGE SCALE GENOMIC DNA]</scope>
    <source>
        <strain evidence="4 5">ATCC 12856</strain>
    </source>
</reference>
<sequence length="208" mass="23248">MAYRRTPKIETRLAETRDRILQSAIQLIAANGYKATSMGAIAAEAGVSTGLLYRYFSSKSEIFNEVFQQISTREIAACWAAASTGTTSRDRLTRVLDTFSRRAFRERRLAWAMLIEPVDEYLDAERLRFRTPYRDIFSSLLREAVAAGEIPPLAVEVVASAIVGAVVESLTGPLSTVTERDEEDRVVETLTHFCLQAVGYRDDASRDE</sequence>
<dbReference type="PROSITE" id="PS50977">
    <property type="entry name" value="HTH_TETR_2"/>
    <property type="match status" value="1"/>
</dbReference>
<dbReference type="eggNOG" id="COG1309">
    <property type="taxonomic scope" value="Bacteria"/>
</dbReference>
<dbReference type="Gene3D" id="1.10.357.10">
    <property type="entry name" value="Tetracycline Repressor, domain 2"/>
    <property type="match status" value="1"/>
</dbReference>
<dbReference type="HOGENOM" id="CLU_069356_12_0_9"/>
<proteinExistence type="predicted"/>
<dbReference type="EMBL" id="AWSJ01000180">
    <property type="protein sequence ID" value="ERI08909.1"/>
    <property type="molecule type" value="Genomic_DNA"/>
</dbReference>
<name>U1WK00_ANEAE</name>
<comment type="caution">
    <text evidence="4">The sequence shown here is derived from an EMBL/GenBank/DDBJ whole genome shotgun (WGS) entry which is preliminary data.</text>
</comment>
<dbReference type="Gene3D" id="1.10.10.60">
    <property type="entry name" value="Homeodomain-like"/>
    <property type="match status" value="1"/>
</dbReference>
<evidence type="ECO:0000259" key="3">
    <source>
        <dbReference type="PROSITE" id="PS50977"/>
    </source>
</evidence>
<dbReference type="GO" id="GO:0003700">
    <property type="term" value="F:DNA-binding transcription factor activity"/>
    <property type="evidence" value="ECO:0007669"/>
    <property type="project" value="TreeGrafter"/>
</dbReference>
<dbReference type="Proteomes" id="UP000016511">
    <property type="component" value="Unassembled WGS sequence"/>
</dbReference>
<feature type="domain" description="HTH tetR-type" evidence="3">
    <location>
        <begin position="14"/>
        <end position="74"/>
    </location>
</feature>
<dbReference type="PROSITE" id="PS01081">
    <property type="entry name" value="HTH_TETR_1"/>
    <property type="match status" value="1"/>
</dbReference>
<dbReference type="PATRIC" id="fig|649747.3.peg.2734"/>
<dbReference type="PANTHER" id="PTHR30055">
    <property type="entry name" value="HTH-TYPE TRANSCRIPTIONAL REGULATOR RUTR"/>
    <property type="match status" value="1"/>
</dbReference>
<dbReference type="RefSeq" id="WP_021621831.1">
    <property type="nucleotide sequence ID" value="NZ_KE952794.1"/>
</dbReference>
<dbReference type="GeneID" id="92839420"/>
<dbReference type="PRINTS" id="PR00455">
    <property type="entry name" value="HTHTETR"/>
</dbReference>
<dbReference type="STRING" id="649747.HMPREF0083_03016"/>
<evidence type="ECO:0000256" key="1">
    <source>
        <dbReference type="ARBA" id="ARBA00023125"/>
    </source>
</evidence>
<dbReference type="GO" id="GO:0000976">
    <property type="term" value="F:transcription cis-regulatory region binding"/>
    <property type="evidence" value="ECO:0007669"/>
    <property type="project" value="TreeGrafter"/>
</dbReference>
<evidence type="ECO:0000313" key="4">
    <source>
        <dbReference type="EMBL" id="ERI08909.1"/>
    </source>
</evidence>
<dbReference type="PANTHER" id="PTHR30055:SF226">
    <property type="entry name" value="HTH-TYPE TRANSCRIPTIONAL REGULATOR PKSA"/>
    <property type="match status" value="1"/>
</dbReference>